<dbReference type="PANTHER" id="PTHR12526:SF629">
    <property type="entry name" value="TEICHURONIC ACID BIOSYNTHESIS GLYCOSYLTRANSFERASE TUAH-RELATED"/>
    <property type="match status" value="1"/>
</dbReference>
<accession>A0A3D4S562</accession>
<evidence type="ECO:0000313" key="4">
    <source>
        <dbReference type="EMBL" id="HCS93964.1"/>
    </source>
</evidence>
<organism evidence="4 5">
    <name type="scientific">Bavariicoccus seileri</name>
    <dbReference type="NCBI Taxonomy" id="549685"/>
    <lineage>
        <taxon>Bacteria</taxon>
        <taxon>Bacillati</taxon>
        <taxon>Bacillota</taxon>
        <taxon>Bacilli</taxon>
        <taxon>Lactobacillales</taxon>
        <taxon>Enterococcaceae</taxon>
        <taxon>Bavariicoccus</taxon>
    </lineage>
</organism>
<keyword evidence="1" id="KW-0328">Glycosyltransferase</keyword>
<dbReference type="SUPFAM" id="SSF53756">
    <property type="entry name" value="UDP-Glycosyltransferase/glycogen phosphorylase"/>
    <property type="match status" value="1"/>
</dbReference>
<dbReference type="EMBL" id="DQHO01000028">
    <property type="protein sequence ID" value="HCS93964.1"/>
    <property type="molecule type" value="Genomic_DNA"/>
</dbReference>
<evidence type="ECO:0000313" key="5">
    <source>
        <dbReference type="Proteomes" id="UP000262195"/>
    </source>
</evidence>
<keyword evidence="2" id="KW-0808">Transferase</keyword>
<evidence type="ECO:0000256" key="2">
    <source>
        <dbReference type="ARBA" id="ARBA00022679"/>
    </source>
</evidence>
<protein>
    <recommendedName>
        <fullName evidence="3">Glycosyl transferase family 1 domain-containing protein</fullName>
    </recommendedName>
</protein>
<proteinExistence type="predicted"/>
<sequence>MKESKMRYLIIVDRKYPFGKGEAYLENEIEFLVDAFDRIMIFPTDISKKEVATRNIPYDCVSLHPLNKYNYSSNKYYYLYRTVFTNFTKKKLYSAKGFEELYTDQVVETYYKKVESVLDSITFKENDQVFLYSYWLYTPSLIIINLKKYLRARNINCVAFSRAHRFDIYEEERGKKGLPHRKKILTNIDKVFSISDDGYQYLTKKYPKFSSKMEVSKLGTIDRGISKKKKGELFHLVSVSRVTDVKRVDRIVDALSNLSKESKAKIRWTHIGDGNKFDNLTQLCKNNISDIEYNLMGEIPNVEVIDFFKNNRVDLFINVSSSEGIPVSIMEAISFGIPVVATDVGGSGEIVKQNCGVLLNKEFNTVHLVEVLTNYINMDQIEMNNKRNAARQVWIKNFSAEANYIEFVKKVNRLL</sequence>
<dbReference type="STRING" id="1121105.GCA_000421665_01148"/>
<evidence type="ECO:0000256" key="1">
    <source>
        <dbReference type="ARBA" id="ARBA00022676"/>
    </source>
</evidence>
<dbReference type="Gene3D" id="3.40.50.2000">
    <property type="entry name" value="Glycogen Phosphorylase B"/>
    <property type="match status" value="2"/>
</dbReference>
<dbReference type="Proteomes" id="UP000262195">
    <property type="component" value="Unassembled WGS sequence"/>
</dbReference>
<comment type="caution">
    <text evidence="4">The sequence shown here is derived from an EMBL/GenBank/DDBJ whole genome shotgun (WGS) entry which is preliminary data.</text>
</comment>
<dbReference type="AlphaFoldDB" id="A0A3D4S562"/>
<dbReference type="Pfam" id="PF00534">
    <property type="entry name" value="Glycos_transf_1"/>
    <property type="match status" value="1"/>
</dbReference>
<dbReference type="PANTHER" id="PTHR12526">
    <property type="entry name" value="GLYCOSYLTRANSFERASE"/>
    <property type="match status" value="1"/>
</dbReference>
<reference evidence="4 5" key="1">
    <citation type="journal article" date="2018" name="Nat. Biotechnol.">
        <title>A standardized bacterial taxonomy based on genome phylogeny substantially revises the tree of life.</title>
        <authorList>
            <person name="Parks D.H."/>
            <person name="Chuvochina M."/>
            <person name="Waite D.W."/>
            <person name="Rinke C."/>
            <person name="Skarshewski A."/>
            <person name="Chaumeil P.A."/>
            <person name="Hugenholtz P."/>
        </authorList>
    </citation>
    <scope>NUCLEOTIDE SEQUENCE [LARGE SCALE GENOMIC DNA]</scope>
    <source>
        <strain evidence="4">UBA11306</strain>
    </source>
</reference>
<dbReference type="GO" id="GO:0016757">
    <property type="term" value="F:glycosyltransferase activity"/>
    <property type="evidence" value="ECO:0007669"/>
    <property type="project" value="UniProtKB-KW"/>
</dbReference>
<dbReference type="InterPro" id="IPR001296">
    <property type="entry name" value="Glyco_trans_1"/>
</dbReference>
<feature type="domain" description="Glycosyl transferase family 1" evidence="3">
    <location>
        <begin position="229"/>
        <end position="389"/>
    </location>
</feature>
<name>A0A3D4S562_9ENTE</name>
<gene>
    <name evidence="4" type="ORF">DIW15_04570</name>
</gene>
<evidence type="ECO:0000259" key="3">
    <source>
        <dbReference type="Pfam" id="PF00534"/>
    </source>
</evidence>